<evidence type="ECO:0000256" key="4">
    <source>
        <dbReference type="ARBA" id="ARBA00023163"/>
    </source>
</evidence>
<feature type="domain" description="Myb-like" evidence="7">
    <location>
        <begin position="272"/>
        <end position="368"/>
    </location>
</feature>
<dbReference type="InterPro" id="IPR001005">
    <property type="entry name" value="SANT/Myb"/>
</dbReference>
<evidence type="ECO:0000313" key="10">
    <source>
        <dbReference type="Proteomes" id="UP000233551"/>
    </source>
</evidence>
<evidence type="ECO:0000259" key="7">
    <source>
        <dbReference type="PROSITE" id="PS50090"/>
    </source>
</evidence>
<feature type="region of interest" description="Disordered" evidence="6">
    <location>
        <begin position="607"/>
        <end position="714"/>
    </location>
</feature>
<feature type="compositionally biased region" description="Polar residues" evidence="6">
    <location>
        <begin position="669"/>
        <end position="679"/>
    </location>
</feature>
<dbReference type="Gene3D" id="1.10.10.60">
    <property type="entry name" value="Homeodomain-like"/>
    <property type="match status" value="5"/>
</dbReference>
<dbReference type="InterPro" id="IPR017930">
    <property type="entry name" value="Myb_dom"/>
</dbReference>
<feature type="domain" description="HTH myb-type" evidence="8">
    <location>
        <begin position="474"/>
        <end position="530"/>
    </location>
</feature>
<dbReference type="PANTHER" id="PTHR46621">
    <property type="entry name" value="SNRNA-ACTIVATING PROTEIN COMPLEX SUBUNIT 4"/>
    <property type="match status" value="1"/>
</dbReference>
<feature type="domain" description="HTH myb-type" evidence="8">
    <location>
        <begin position="422"/>
        <end position="473"/>
    </location>
</feature>
<dbReference type="InterPro" id="IPR051575">
    <property type="entry name" value="Myb-like_DNA-bd"/>
</dbReference>
<protein>
    <recommendedName>
        <fullName evidence="11">Myb-like protein L</fullName>
    </recommendedName>
</protein>
<evidence type="ECO:0000256" key="3">
    <source>
        <dbReference type="ARBA" id="ARBA00023125"/>
    </source>
</evidence>
<feature type="compositionally biased region" description="Acidic residues" evidence="6">
    <location>
        <begin position="7"/>
        <end position="24"/>
    </location>
</feature>
<evidence type="ECO:0000256" key="2">
    <source>
        <dbReference type="ARBA" id="ARBA00023015"/>
    </source>
</evidence>
<feature type="region of interest" description="Disordered" evidence="6">
    <location>
        <begin position="214"/>
        <end position="245"/>
    </location>
</feature>
<dbReference type="PROSITE" id="PS51294">
    <property type="entry name" value="HTH_MYB"/>
    <property type="match status" value="3"/>
</dbReference>
<dbReference type="GO" id="GO:0042795">
    <property type="term" value="P:snRNA transcription by RNA polymerase II"/>
    <property type="evidence" value="ECO:0007669"/>
    <property type="project" value="TreeGrafter"/>
</dbReference>
<dbReference type="CDD" id="cd00167">
    <property type="entry name" value="SANT"/>
    <property type="match status" value="5"/>
</dbReference>
<dbReference type="STRING" id="22663.A0A2I0JUK3"/>
<keyword evidence="5" id="KW-0539">Nucleus</keyword>
<dbReference type="PROSITE" id="PS50090">
    <property type="entry name" value="MYB_LIKE"/>
    <property type="match status" value="5"/>
</dbReference>
<dbReference type="SUPFAM" id="SSF46689">
    <property type="entry name" value="Homeodomain-like"/>
    <property type="match status" value="3"/>
</dbReference>
<dbReference type="EMBL" id="PGOL01001200">
    <property type="protein sequence ID" value="PKI59997.1"/>
    <property type="molecule type" value="Genomic_DNA"/>
</dbReference>
<evidence type="ECO:0000259" key="8">
    <source>
        <dbReference type="PROSITE" id="PS51294"/>
    </source>
</evidence>
<dbReference type="Pfam" id="PF13921">
    <property type="entry name" value="Myb_DNA-bind_6"/>
    <property type="match status" value="1"/>
</dbReference>
<feature type="region of interest" description="Disordered" evidence="6">
    <location>
        <begin position="1"/>
        <end position="24"/>
    </location>
</feature>
<dbReference type="GO" id="GO:0042796">
    <property type="term" value="P:snRNA transcription by RNA polymerase III"/>
    <property type="evidence" value="ECO:0007669"/>
    <property type="project" value="TreeGrafter"/>
</dbReference>
<feature type="domain" description="Myb-like" evidence="7">
    <location>
        <begin position="369"/>
        <end position="421"/>
    </location>
</feature>
<dbReference type="InterPro" id="IPR009057">
    <property type="entry name" value="Homeodomain-like_sf"/>
</dbReference>
<feature type="domain" description="Myb-like" evidence="7">
    <location>
        <begin position="422"/>
        <end position="473"/>
    </location>
</feature>
<evidence type="ECO:0008006" key="11">
    <source>
        <dbReference type="Google" id="ProtNLM"/>
    </source>
</evidence>
<keyword evidence="2" id="KW-0805">Transcription regulation</keyword>
<keyword evidence="4" id="KW-0804">Transcription</keyword>
<evidence type="ECO:0000256" key="5">
    <source>
        <dbReference type="ARBA" id="ARBA00023242"/>
    </source>
</evidence>
<proteinExistence type="predicted"/>
<feature type="compositionally biased region" description="Basic and acidic residues" evidence="6">
    <location>
        <begin position="627"/>
        <end position="638"/>
    </location>
</feature>
<dbReference type="GO" id="GO:0000978">
    <property type="term" value="F:RNA polymerase II cis-regulatory region sequence-specific DNA binding"/>
    <property type="evidence" value="ECO:0007669"/>
    <property type="project" value="TreeGrafter"/>
</dbReference>
<feature type="domain" description="Myb-like" evidence="7">
    <location>
        <begin position="527"/>
        <end position="577"/>
    </location>
</feature>
<dbReference type="Proteomes" id="UP000233551">
    <property type="component" value="Unassembled WGS sequence"/>
</dbReference>
<dbReference type="PANTHER" id="PTHR46621:SF1">
    <property type="entry name" value="SNRNA-ACTIVATING PROTEIN COMPLEX SUBUNIT 4"/>
    <property type="match status" value="1"/>
</dbReference>
<name>A0A2I0JUK3_PUNGR</name>
<dbReference type="AlphaFoldDB" id="A0A2I0JUK3"/>
<feature type="domain" description="HTH myb-type" evidence="8">
    <location>
        <begin position="534"/>
        <end position="581"/>
    </location>
</feature>
<dbReference type="SMART" id="SM00717">
    <property type="entry name" value="SANT"/>
    <property type="match status" value="5"/>
</dbReference>
<evidence type="ECO:0000256" key="1">
    <source>
        <dbReference type="ARBA" id="ARBA00004123"/>
    </source>
</evidence>
<dbReference type="GO" id="GO:0005634">
    <property type="term" value="C:nucleus"/>
    <property type="evidence" value="ECO:0007669"/>
    <property type="project" value="UniProtKB-SubCell"/>
</dbReference>
<gene>
    <name evidence="9" type="ORF">CRG98_019585</name>
</gene>
<evidence type="ECO:0000313" key="9">
    <source>
        <dbReference type="EMBL" id="PKI59997.1"/>
    </source>
</evidence>
<reference evidence="9 10" key="1">
    <citation type="submission" date="2017-11" db="EMBL/GenBank/DDBJ databases">
        <title>De-novo sequencing of pomegranate (Punica granatum L.) genome.</title>
        <authorList>
            <person name="Akparov Z."/>
            <person name="Amiraslanov A."/>
            <person name="Hajiyeva S."/>
            <person name="Abbasov M."/>
            <person name="Kaur K."/>
            <person name="Hamwieh A."/>
            <person name="Solovyev V."/>
            <person name="Salamov A."/>
            <person name="Braich B."/>
            <person name="Kosarev P."/>
            <person name="Mahmoud A."/>
            <person name="Hajiyev E."/>
            <person name="Babayeva S."/>
            <person name="Izzatullayeva V."/>
            <person name="Mammadov A."/>
            <person name="Mammadov A."/>
            <person name="Sharifova S."/>
            <person name="Ojaghi J."/>
            <person name="Eynullazada K."/>
            <person name="Bayramov B."/>
            <person name="Abdulazimova A."/>
            <person name="Shahmuradov I."/>
        </authorList>
    </citation>
    <scope>NUCLEOTIDE SEQUENCE [LARGE SCALE GENOMIC DNA]</scope>
    <source>
        <strain evidence="10">cv. AG2017</strain>
        <tissue evidence="9">Leaf</tissue>
    </source>
</reference>
<feature type="compositionally biased region" description="Basic and acidic residues" evidence="6">
    <location>
        <begin position="693"/>
        <end position="704"/>
    </location>
</feature>
<sequence length="744" mass="83972">MSYGLLGEDDEELSGSENEESLFDEDMEALRRACLLTGTDMPAPSTSDHDASVDADSDDDLQLVRSIQSRFSISSDLFKPLAVLPPAGSDGEEDDFETLRAIQRRFSAYDHDTLDKGQNGLSIISLVSNVSGSASEEEVSNTVLSGKTDSCRVFPDNKDACDSADSLNNNKDSGPTGLLDWHPLDVDKPSVESYKCSTFPKSAQVFVDAIRKNRKRTGQSLSQKKDPRVQLISTQHKPKKSKGDDKKLSAIYYGPAENCHVANYRLALMRFPLELHRNKWKEAEKENLFKGIKQQFQEMVFRVSVENFSSSNGDALGFEDLLASIKDIEISPEEVRKFLPKVNWNQVASMYLPGRSGAECEARWLNWEDPLINHARWTIDEDKHLLLIIQEKGINDWVDIAVSLGTNRTPFQCLARYQRSLNPCILRREWTPEEDVQLRAAVETYGESDWQTVASTLGGRTGTQCSNRWKKTLHPERKRVGRWSKDEDRRLIVAATLFGPKNWRKICQFVPGRTHVQCRERWVNSLDPSLNMDKWTAEEDAKLEAAISEHGYCWSKIAACVPPRTDSQCRRRWKVLFPQEVPLLQQAKKIQRMAFISNFVDRESERPSLSPNDFLLLPPADPASTSEPERTDPPSKQERKPRKRAQPSAKGGARDNPSPDISEGKKSSPDQSGNSPNSNNDKRGNPPPDISDCGDHGADERDSPPLDISDAMKSSGYESDCTLAWFIENRLKKLPIRRHGKHWR</sequence>
<keyword evidence="10" id="KW-1185">Reference proteome</keyword>
<feature type="domain" description="Myb-like" evidence="7">
    <location>
        <begin position="475"/>
        <end position="526"/>
    </location>
</feature>
<organism evidence="9 10">
    <name type="scientific">Punica granatum</name>
    <name type="common">Pomegranate</name>
    <dbReference type="NCBI Taxonomy" id="22663"/>
    <lineage>
        <taxon>Eukaryota</taxon>
        <taxon>Viridiplantae</taxon>
        <taxon>Streptophyta</taxon>
        <taxon>Embryophyta</taxon>
        <taxon>Tracheophyta</taxon>
        <taxon>Spermatophyta</taxon>
        <taxon>Magnoliopsida</taxon>
        <taxon>eudicotyledons</taxon>
        <taxon>Gunneridae</taxon>
        <taxon>Pentapetalae</taxon>
        <taxon>rosids</taxon>
        <taxon>malvids</taxon>
        <taxon>Myrtales</taxon>
        <taxon>Lythraceae</taxon>
        <taxon>Punica</taxon>
    </lineage>
</organism>
<evidence type="ECO:0000256" key="6">
    <source>
        <dbReference type="SAM" id="MobiDB-lite"/>
    </source>
</evidence>
<accession>A0A2I0JUK3</accession>
<dbReference type="GO" id="GO:0019185">
    <property type="term" value="C:snRNA-activating protein complex"/>
    <property type="evidence" value="ECO:0007669"/>
    <property type="project" value="TreeGrafter"/>
</dbReference>
<dbReference type="Pfam" id="PF00249">
    <property type="entry name" value="Myb_DNA-binding"/>
    <property type="match status" value="2"/>
</dbReference>
<dbReference type="GO" id="GO:0001006">
    <property type="term" value="F:RNA polymerase III type 3 promoter sequence-specific DNA binding"/>
    <property type="evidence" value="ECO:0007669"/>
    <property type="project" value="TreeGrafter"/>
</dbReference>
<comment type="caution">
    <text evidence="9">The sequence shown here is derived from an EMBL/GenBank/DDBJ whole genome shotgun (WGS) entry which is preliminary data.</text>
</comment>
<comment type="subcellular location">
    <subcellularLocation>
        <location evidence="1">Nucleus</location>
    </subcellularLocation>
</comment>
<keyword evidence="3" id="KW-0238">DNA-binding</keyword>